<feature type="region of interest" description="Disordered" evidence="1">
    <location>
        <begin position="17"/>
        <end position="97"/>
    </location>
</feature>
<name>A0AAX4HYF8_9PEZI</name>
<organism evidence="2 3">
    <name type="scientific">Colletotrichum destructivum</name>
    <dbReference type="NCBI Taxonomy" id="34406"/>
    <lineage>
        <taxon>Eukaryota</taxon>
        <taxon>Fungi</taxon>
        <taxon>Dikarya</taxon>
        <taxon>Ascomycota</taxon>
        <taxon>Pezizomycotina</taxon>
        <taxon>Sordariomycetes</taxon>
        <taxon>Hypocreomycetidae</taxon>
        <taxon>Glomerellales</taxon>
        <taxon>Glomerellaceae</taxon>
        <taxon>Colletotrichum</taxon>
        <taxon>Colletotrichum destructivum species complex</taxon>
    </lineage>
</organism>
<dbReference type="GeneID" id="87937491"/>
<accession>A0AAX4HYF8</accession>
<evidence type="ECO:0000256" key="1">
    <source>
        <dbReference type="SAM" id="MobiDB-lite"/>
    </source>
</evidence>
<proteinExistence type="predicted"/>
<reference evidence="3" key="1">
    <citation type="journal article" date="2023" name="bioRxiv">
        <title>Complete genome of the Medicago anthracnose fungus, Colletotrichum destructivum, reveals a mini-chromosome-like region within a core chromosome.</title>
        <authorList>
            <person name="Lapalu N."/>
            <person name="Simon A."/>
            <person name="Lu A."/>
            <person name="Plaumann P.-L."/>
            <person name="Amselem J."/>
            <person name="Pigne S."/>
            <person name="Auger A."/>
            <person name="Koch C."/>
            <person name="Dallery J.-F."/>
            <person name="O'Connell R.J."/>
        </authorList>
    </citation>
    <scope>NUCLEOTIDE SEQUENCE [LARGE SCALE GENOMIC DNA]</scope>
    <source>
        <strain evidence="3">CBS 520.97</strain>
    </source>
</reference>
<dbReference type="KEGG" id="cdet:87937491"/>
<evidence type="ECO:0000313" key="2">
    <source>
        <dbReference type="EMBL" id="WQF75974.1"/>
    </source>
</evidence>
<dbReference type="EMBL" id="CP137305">
    <property type="protein sequence ID" value="WQF75974.1"/>
    <property type="molecule type" value="Genomic_DNA"/>
</dbReference>
<sequence>MSSSIFFCVQVAELQAAAGGRAPRQEKTIDGSTGCRPAAALKQGPAAGSSLEVRPARSHRCGGTKPPSRTTRQLLISWAHPPPTPGPDNASQCQPRQ</sequence>
<protein>
    <submittedName>
        <fullName evidence="2">Uncharacterized protein</fullName>
    </submittedName>
</protein>
<evidence type="ECO:0000313" key="3">
    <source>
        <dbReference type="Proteomes" id="UP001322277"/>
    </source>
</evidence>
<gene>
    <name evidence="2" type="ORF">CDEST_00988</name>
</gene>
<keyword evidence="3" id="KW-1185">Reference proteome</keyword>
<dbReference type="Proteomes" id="UP001322277">
    <property type="component" value="Chromosome 1"/>
</dbReference>
<dbReference type="AlphaFoldDB" id="A0AAX4HYF8"/>
<dbReference type="RefSeq" id="XP_062773198.1">
    <property type="nucleotide sequence ID" value="XM_062917147.1"/>
</dbReference>